<dbReference type="RefSeq" id="XP_066072923.1">
    <property type="nucleotide sequence ID" value="XM_066216826.1"/>
</dbReference>
<dbReference type="EMBL" id="CP144098">
    <property type="protein sequence ID" value="WWC86160.1"/>
    <property type="molecule type" value="Genomic_DNA"/>
</dbReference>
<dbReference type="FunFam" id="2.60.120.200:FF:000114">
    <property type="entry name" value="Probable endo-1,3(4)-beta-glucanase NFIA_089530"/>
    <property type="match status" value="1"/>
</dbReference>
<keyword evidence="3" id="KW-0326">Glycosidase</keyword>
<evidence type="ECO:0000313" key="8">
    <source>
        <dbReference type="Proteomes" id="UP001355207"/>
    </source>
</evidence>
<feature type="chain" id="PRO_5043444384" description="GH16 domain-containing protein" evidence="5">
    <location>
        <begin position="24"/>
        <end position="455"/>
    </location>
</feature>
<dbReference type="Proteomes" id="UP001355207">
    <property type="component" value="Chromosome 1"/>
</dbReference>
<feature type="domain" description="GH16" evidence="6">
    <location>
        <begin position="146"/>
        <end position="406"/>
    </location>
</feature>
<dbReference type="GO" id="GO:0009251">
    <property type="term" value="P:glucan catabolic process"/>
    <property type="evidence" value="ECO:0007669"/>
    <property type="project" value="TreeGrafter"/>
</dbReference>
<organism evidence="7 8">
    <name type="scientific">Kwoniella dendrophila CBS 6074</name>
    <dbReference type="NCBI Taxonomy" id="1295534"/>
    <lineage>
        <taxon>Eukaryota</taxon>
        <taxon>Fungi</taxon>
        <taxon>Dikarya</taxon>
        <taxon>Basidiomycota</taxon>
        <taxon>Agaricomycotina</taxon>
        <taxon>Tremellomycetes</taxon>
        <taxon>Tremellales</taxon>
        <taxon>Cryptococcaceae</taxon>
        <taxon>Kwoniella</taxon>
    </lineage>
</organism>
<accession>A0AAX4JNP6</accession>
<dbReference type="PROSITE" id="PS51762">
    <property type="entry name" value="GH16_2"/>
    <property type="match status" value="1"/>
</dbReference>
<dbReference type="GO" id="GO:0004553">
    <property type="term" value="F:hydrolase activity, hydrolyzing O-glycosyl compounds"/>
    <property type="evidence" value="ECO:0007669"/>
    <property type="project" value="InterPro"/>
</dbReference>
<feature type="signal peptide" evidence="5">
    <location>
        <begin position="1"/>
        <end position="23"/>
    </location>
</feature>
<proteinExistence type="inferred from homology"/>
<keyword evidence="8" id="KW-1185">Reference proteome</keyword>
<evidence type="ECO:0000256" key="2">
    <source>
        <dbReference type="ARBA" id="ARBA00022801"/>
    </source>
</evidence>
<dbReference type="Pfam" id="PF26113">
    <property type="entry name" value="GH16_XgeA"/>
    <property type="match status" value="1"/>
</dbReference>
<reference evidence="7 8" key="1">
    <citation type="submission" date="2024-01" db="EMBL/GenBank/DDBJ databases">
        <title>Comparative genomics of Cryptococcus and Kwoniella reveals pathogenesis evolution and contrasting modes of karyotype evolution via chromosome fusion or intercentromeric recombination.</title>
        <authorList>
            <person name="Coelho M.A."/>
            <person name="David-Palma M."/>
            <person name="Shea T."/>
            <person name="Bowers K."/>
            <person name="McGinley-Smith S."/>
            <person name="Mohammad A.W."/>
            <person name="Gnirke A."/>
            <person name="Yurkov A.M."/>
            <person name="Nowrousian M."/>
            <person name="Sun S."/>
            <person name="Cuomo C.A."/>
            <person name="Heitman J."/>
        </authorList>
    </citation>
    <scope>NUCLEOTIDE SEQUENCE [LARGE SCALE GENOMIC DNA]</scope>
    <source>
        <strain evidence="7 8">CBS 6074</strain>
    </source>
</reference>
<dbReference type="CDD" id="cd02181">
    <property type="entry name" value="GH16_fungal_Lam16A_glucanase"/>
    <property type="match status" value="1"/>
</dbReference>
<evidence type="ECO:0000256" key="4">
    <source>
        <dbReference type="SAM" id="MobiDB-lite"/>
    </source>
</evidence>
<name>A0AAX4JNP6_9TREE</name>
<keyword evidence="5" id="KW-0732">Signal</keyword>
<keyword evidence="2" id="KW-0378">Hydrolase</keyword>
<dbReference type="PANTHER" id="PTHR10963:SF24">
    <property type="entry name" value="GLYCOSIDASE C21B10.07-RELATED"/>
    <property type="match status" value="1"/>
</dbReference>
<feature type="region of interest" description="Disordered" evidence="4">
    <location>
        <begin position="103"/>
        <end position="133"/>
    </location>
</feature>
<dbReference type="GeneID" id="91091705"/>
<evidence type="ECO:0000256" key="5">
    <source>
        <dbReference type="SAM" id="SignalP"/>
    </source>
</evidence>
<dbReference type="InterPro" id="IPR000757">
    <property type="entry name" value="Beta-glucanase-like"/>
</dbReference>
<gene>
    <name evidence="7" type="ORF">L201_001033</name>
</gene>
<evidence type="ECO:0000256" key="1">
    <source>
        <dbReference type="ARBA" id="ARBA00006865"/>
    </source>
</evidence>
<dbReference type="InterPro" id="IPR050546">
    <property type="entry name" value="Glycosyl_Hydrlase_16"/>
</dbReference>
<dbReference type="InterPro" id="IPR013320">
    <property type="entry name" value="ConA-like_dom_sf"/>
</dbReference>
<dbReference type="SUPFAM" id="SSF49899">
    <property type="entry name" value="Concanavalin A-like lectins/glucanases"/>
    <property type="match status" value="1"/>
</dbReference>
<sequence length="455" mass="49322">MHISNIILPLLTLSVTTPLTASAAHINPHHKKSLAAQHELPKQVKRENVLAGTHKNKVKRLVKKKKRATCQVKFNATSIVTAPSTASETASLTNVGNWANATSTATDSNSASSSSTQQQQQPSSTTSAAAQATTSSTSSSGWFKVEEWSGNSFFDHVNFWEWNDPTHGTVDYLNRGDAWNSGLISINSNNRAVLAVDTTQQVSGGRKSVRVHGNRIFTGGLVLFDAYHMPTGCGTWPAWWQNGPNWPEGGEIDILEGVNSFGQNQVSLHTGNGCSMPNTMNNNQIGQLTTGGFDSYNCASYATSNQGCGVRDEKTQNAYGAGFNSIGGGVYAMRWSKAGITVWFFPRNAIPSDINNDEPNPSSWGTPMAHFPSDNCNPYQFFYDNFNIINTSLCGDWAGADSVWNYAGYAGQDQSCAAQTGYSTCSDYVLNSGSSFSEAYWEVSYVKYFNSTTEV</sequence>
<evidence type="ECO:0000313" key="7">
    <source>
        <dbReference type="EMBL" id="WWC86160.1"/>
    </source>
</evidence>
<protein>
    <recommendedName>
        <fullName evidence="6">GH16 domain-containing protein</fullName>
    </recommendedName>
</protein>
<evidence type="ECO:0000259" key="6">
    <source>
        <dbReference type="PROSITE" id="PS51762"/>
    </source>
</evidence>
<evidence type="ECO:0000256" key="3">
    <source>
        <dbReference type="ARBA" id="ARBA00023295"/>
    </source>
</evidence>
<dbReference type="PANTHER" id="PTHR10963">
    <property type="entry name" value="GLYCOSYL HYDROLASE-RELATED"/>
    <property type="match status" value="1"/>
</dbReference>
<dbReference type="Gene3D" id="2.60.120.200">
    <property type="match status" value="1"/>
</dbReference>
<dbReference type="AlphaFoldDB" id="A0AAX4JNP6"/>
<comment type="similarity">
    <text evidence="1">Belongs to the glycosyl hydrolase 16 family.</text>
</comment>